<dbReference type="Proteomes" id="UP001589628">
    <property type="component" value="Unassembled WGS sequence"/>
</dbReference>
<organism evidence="2 3">
    <name type="scientific">Balneatrix alpica</name>
    <dbReference type="NCBI Taxonomy" id="75684"/>
    <lineage>
        <taxon>Bacteria</taxon>
        <taxon>Pseudomonadati</taxon>
        <taxon>Pseudomonadota</taxon>
        <taxon>Gammaproteobacteria</taxon>
        <taxon>Oceanospirillales</taxon>
        <taxon>Balneatrichaceae</taxon>
        <taxon>Balneatrix</taxon>
    </lineage>
</organism>
<dbReference type="Gene3D" id="3.40.50.720">
    <property type="entry name" value="NAD(P)-binding Rossmann-like Domain"/>
    <property type="match status" value="1"/>
</dbReference>
<reference evidence="2 3" key="1">
    <citation type="submission" date="2024-09" db="EMBL/GenBank/DDBJ databases">
        <authorList>
            <person name="Sun Q."/>
            <person name="Mori K."/>
        </authorList>
    </citation>
    <scope>NUCLEOTIDE SEQUENCE [LARGE SCALE GENOMIC DNA]</scope>
    <source>
        <strain evidence="2 3">ATCC 51285</strain>
    </source>
</reference>
<sequence>MTDTALRFGGIARLYGQQALARFATAHVCVVGIGGVGSWVAEALARSGIGQLTLVDMDDICVSNVNRQIHALDGQIGLQKIDAMAARIKAINPECQVQLIDDFISPDNLDEYLSQGFDYLVDAIDSVKAKAALLAYCKRHKIKVVTTGGAGGQLDPTQIQVTDLSKTIQDPLAARVRTLLRKDYGFPKAGKKFGIECVFSTEQLRYPQADGSVCAQKPSDQDGPVRLDCASGFGATTVVTATFGLVAASRVLNKLAGL</sequence>
<comment type="caution">
    <text evidence="2">The sequence shown here is derived from an EMBL/GenBank/DDBJ whole genome shotgun (WGS) entry which is preliminary data.</text>
</comment>
<accession>A0ABV5Z7I0</accession>
<keyword evidence="3" id="KW-1185">Reference proteome</keyword>
<dbReference type="RefSeq" id="WP_027313189.1">
    <property type="nucleotide sequence ID" value="NZ_JAUESS010000009.1"/>
</dbReference>
<dbReference type="EMBL" id="JBHLZN010000001">
    <property type="protein sequence ID" value="MFB9885212.1"/>
    <property type="molecule type" value="Genomic_DNA"/>
</dbReference>
<dbReference type="InterPro" id="IPR035985">
    <property type="entry name" value="Ubiquitin-activating_enz"/>
</dbReference>
<evidence type="ECO:0000313" key="3">
    <source>
        <dbReference type="Proteomes" id="UP001589628"/>
    </source>
</evidence>
<protein>
    <submittedName>
        <fullName evidence="2">tRNA cyclic N6-threonylcarbamoyladenosine(37) synthase TcdA</fullName>
    </submittedName>
</protein>
<dbReference type="PANTHER" id="PTHR43267">
    <property type="entry name" value="TRNA THREONYLCARBAMOYLADENOSINE DEHYDRATASE"/>
    <property type="match status" value="1"/>
</dbReference>
<gene>
    <name evidence="2" type="primary">tcdA</name>
    <name evidence="2" type="ORF">ACFFLH_02135</name>
</gene>
<name>A0ABV5Z7I0_9GAMM</name>
<dbReference type="SUPFAM" id="SSF69572">
    <property type="entry name" value="Activating enzymes of the ubiquitin-like proteins"/>
    <property type="match status" value="1"/>
</dbReference>
<feature type="domain" description="THIF-type NAD/FAD binding fold" evidence="1">
    <location>
        <begin position="14"/>
        <end position="255"/>
    </location>
</feature>
<evidence type="ECO:0000313" key="2">
    <source>
        <dbReference type="EMBL" id="MFB9885212.1"/>
    </source>
</evidence>
<evidence type="ECO:0000259" key="1">
    <source>
        <dbReference type="Pfam" id="PF00899"/>
    </source>
</evidence>
<dbReference type="CDD" id="cd00755">
    <property type="entry name" value="YgdL_like"/>
    <property type="match status" value="1"/>
</dbReference>
<dbReference type="Pfam" id="PF00899">
    <property type="entry name" value="ThiF"/>
    <property type="match status" value="1"/>
</dbReference>
<dbReference type="InterPro" id="IPR045886">
    <property type="entry name" value="ThiF/MoeB/HesA"/>
</dbReference>
<dbReference type="PANTHER" id="PTHR43267:SF1">
    <property type="entry name" value="TRNA THREONYLCARBAMOYLADENOSINE DEHYDRATASE"/>
    <property type="match status" value="1"/>
</dbReference>
<proteinExistence type="predicted"/>
<dbReference type="NCBIfam" id="NF011696">
    <property type="entry name" value="PRK15116.1"/>
    <property type="match status" value="1"/>
</dbReference>
<dbReference type="InterPro" id="IPR000594">
    <property type="entry name" value="ThiF_NAD_FAD-bd"/>
</dbReference>